<evidence type="ECO:0000256" key="2">
    <source>
        <dbReference type="ARBA" id="ARBA00022840"/>
    </source>
</evidence>
<reference evidence="7" key="1">
    <citation type="submission" date="2023-07" db="EMBL/GenBank/DDBJ databases">
        <title>Bifidobacterium aquikefiriaerophilum sp. nov. and Bifidobacterium eccum sp. nov., isolated from water kefir.</title>
        <authorList>
            <person name="Breselge S."/>
            <person name="Bellassi P."/>
            <person name="Barcenilla C."/>
            <person name="Alvarez-Ordonez A."/>
            <person name="Morelli L."/>
            <person name="Cotter P.D."/>
        </authorList>
    </citation>
    <scope>NUCLEOTIDE SEQUENCE</scope>
    <source>
        <strain evidence="7">WK041_4_12</strain>
    </source>
</reference>
<dbReference type="Pfam" id="PF01580">
    <property type="entry name" value="FtsK_SpoIIIE"/>
    <property type="match status" value="1"/>
</dbReference>
<accession>A0AB39U4A4</accession>
<dbReference type="SMART" id="SM00382">
    <property type="entry name" value="AAA"/>
    <property type="match status" value="2"/>
</dbReference>
<keyword evidence="5" id="KW-1133">Transmembrane helix</keyword>
<dbReference type="InterPro" id="IPR003593">
    <property type="entry name" value="AAA+_ATPase"/>
</dbReference>
<dbReference type="PROSITE" id="PS50901">
    <property type="entry name" value="FTSK"/>
    <property type="match status" value="1"/>
</dbReference>
<evidence type="ECO:0000256" key="5">
    <source>
        <dbReference type="SAM" id="Phobius"/>
    </source>
</evidence>
<dbReference type="RefSeq" id="WP_369343296.1">
    <property type="nucleotide sequence ID" value="NZ_CP129674.1"/>
</dbReference>
<keyword evidence="5" id="KW-0472">Membrane</keyword>
<evidence type="ECO:0000256" key="4">
    <source>
        <dbReference type="SAM" id="MobiDB-lite"/>
    </source>
</evidence>
<dbReference type="PANTHER" id="PTHR22683:SF1">
    <property type="entry name" value="TYPE VII SECRETION SYSTEM PROTEIN ESSC"/>
    <property type="match status" value="1"/>
</dbReference>
<organism evidence="7">
    <name type="scientific">Bifidobacterium aquikefiricola</name>
    <dbReference type="NCBI Taxonomy" id="3059038"/>
    <lineage>
        <taxon>Bacteria</taxon>
        <taxon>Bacillati</taxon>
        <taxon>Actinomycetota</taxon>
        <taxon>Actinomycetes</taxon>
        <taxon>Bifidobacteriales</taxon>
        <taxon>Bifidobacteriaceae</taxon>
        <taxon>Bifidobacterium</taxon>
    </lineage>
</organism>
<dbReference type="AlphaFoldDB" id="A0AB39U4A4"/>
<keyword evidence="1 3" id="KW-0547">Nucleotide-binding</keyword>
<dbReference type="CDD" id="cd01127">
    <property type="entry name" value="TrwB_TraG_TraD_VirD4"/>
    <property type="match status" value="1"/>
</dbReference>
<evidence type="ECO:0000313" key="7">
    <source>
        <dbReference type="EMBL" id="XDS43702.1"/>
    </source>
</evidence>
<dbReference type="InterPro" id="IPR002543">
    <property type="entry name" value="FtsK_dom"/>
</dbReference>
<feature type="region of interest" description="Disordered" evidence="4">
    <location>
        <begin position="418"/>
        <end position="444"/>
    </location>
</feature>
<keyword evidence="5" id="KW-0812">Transmembrane</keyword>
<evidence type="ECO:0000259" key="6">
    <source>
        <dbReference type="PROSITE" id="PS50901"/>
    </source>
</evidence>
<dbReference type="KEGG" id="baqk:QN215_05140"/>
<proteinExistence type="predicted"/>
<name>A0AB39U4A4_9BIFI</name>
<evidence type="ECO:0000256" key="3">
    <source>
        <dbReference type="PROSITE-ProRule" id="PRU00289"/>
    </source>
</evidence>
<dbReference type="EMBL" id="CP129674">
    <property type="protein sequence ID" value="XDS43702.1"/>
    <property type="molecule type" value="Genomic_DNA"/>
</dbReference>
<evidence type="ECO:0000256" key="1">
    <source>
        <dbReference type="ARBA" id="ARBA00022741"/>
    </source>
</evidence>
<feature type="compositionally biased region" description="Polar residues" evidence="4">
    <location>
        <begin position="63"/>
        <end position="75"/>
    </location>
</feature>
<dbReference type="Gene3D" id="3.40.50.300">
    <property type="entry name" value="P-loop containing nucleotide triphosphate hydrolases"/>
    <property type="match status" value="2"/>
</dbReference>
<gene>
    <name evidence="7" type="ORF">QN215_05140</name>
</gene>
<feature type="domain" description="FtsK" evidence="6">
    <location>
        <begin position="160"/>
        <end position="345"/>
    </location>
</feature>
<feature type="binding site" evidence="3">
    <location>
        <begin position="180"/>
        <end position="187"/>
    </location>
    <ligand>
        <name>ATP</name>
        <dbReference type="ChEBI" id="CHEBI:30616"/>
    </ligand>
</feature>
<dbReference type="PANTHER" id="PTHR22683">
    <property type="entry name" value="SPORULATION PROTEIN RELATED"/>
    <property type="match status" value="1"/>
</dbReference>
<feature type="region of interest" description="Disordered" evidence="4">
    <location>
        <begin position="60"/>
        <end position="82"/>
    </location>
</feature>
<feature type="transmembrane region" description="Helical" evidence="5">
    <location>
        <begin position="33"/>
        <end position="49"/>
    </location>
</feature>
<dbReference type="GO" id="GO:0003677">
    <property type="term" value="F:DNA binding"/>
    <property type="evidence" value="ECO:0007669"/>
    <property type="project" value="InterPro"/>
</dbReference>
<dbReference type="InterPro" id="IPR027417">
    <property type="entry name" value="P-loop_NTPase"/>
</dbReference>
<dbReference type="InterPro" id="IPR050206">
    <property type="entry name" value="FtsK/SpoIIIE/SftA"/>
</dbReference>
<protein>
    <submittedName>
        <fullName evidence="7">DUF853 family protein</fullName>
    </submittedName>
</protein>
<keyword evidence="2 3" id="KW-0067">ATP-binding</keyword>
<dbReference type="SUPFAM" id="SSF52540">
    <property type="entry name" value="P-loop containing nucleoside triphosphate hydrolases"/>
    <property type="match status" value="2"/>
</dbReference>
<sequence>MAKRSHFQRILALTPVFLPQAIVASIMLVQRQWVAALISFIVTVSYIWMNMTQRVTLEPLGDTSPQEQQHGSARTESGMLNKGPYSKLETDLLSTHLPPCCDLMDIVWTRNDSDDSSHAMVHSTSNETKPVWQTIVHAWLKGAGNNRQRKNIRVPLGMLDESVLFQIDLASQGPHAMMAGTTGSGKSAMLQSWCLALAMRFSPEELNLVLMDFKGGAGLDVLQGLPHTVGCVSDLHLQHAQRALRGLEQELRSRESLVSRHGVSDVMKLAAPPPRLVIVIDEAHALCQQIPEAMQRLSRVASLGRSLGMNLIMCTQNPASQLHTEIKANMAVRICLRVQDPLQSLEMIGEPAAIRISPTMPGMGVFTDGASKMLFRSAYINDCNHVVTHVRYAASFLNHDAPRPLFTRPLPSICNTQQQAEAAGNDLEDDSELQRSQEPSMSARPAISQPLAVVIGLEDDGVRYRVCSMPLSGNVAIVGSPGRGKTTILRNIQHALATRPGVICTFITADCAALPSVTDASRHVWLIDDADELCDPSVMHPLSRPFIQAIRNPEIVVIFAVDSPSHFRLHEYCPTRIIFPSGESGLDIMSGISSGTVKNFAPDDATRVGRAVLIAPGIERIIQCSTSYRC</sequence>
<dbReference type="GO" id="GO:0005524">
    <property type="term" value="F:ATP binding"/>
    <property type="evidence" value="ECO:0007669"/>
    <property type="project" value="UniProtKB-UniRule"/>
</dbReference>